<dbReference type="Pfam" id="PF05567">
    <property type="entry name" value="T4P_PilY1"/>
    <property type="match status" value="1"/>
</dbReference>
<keyword evidence="6" id="KW-0281">Fimbrium</keyword>
<organism evidence="8 9">
    <name type="scientific">Pseudoxanthomonas helianthi</name>
    <dbReference type="NCBI Taxonomy" id="1453541"/>
    <lineage>
        <taxon>Bacteria</taxon>
        <taxon>Pseudomonadati</taxon>
        <taxon>Pseudomonadota</taxon>
        <taxon>Gammaproteobacteria</taxon>
        <taxon>Lysobacterales</taxon>
        <taxon>Lysobacteraceae</taxon>
        <taxon>Pseudoxanthomonas</taxon>
    </lineage>
</organism>
<keyword evidence="9" id="KW-1185">Reference proteome</keyword>
<keyword evidence="4" id="KW-0479">Metal-binding</keyword>
<evidence type="ECO:0000256" key="6">
    <source>
        <dbReference type="ARBA" id="ARBA00023263"/>
    </source>
</evidence>
<comment type="similarity">
    <text evidence="2">Belongs to the PilY1 family.</text>
</comment>
<accession>A0A940X5L2</accession>
<evidence type="ECO:0000256" key="3">
    <source>
        <dbReference type="ARBA" id="ARBA00022558"/>
    </source>
</evidence>
<dbReference type="EMBL" id="JAGKTC010000003">
    <property type="protein sequence ID" value="MBP3985497.1"/>
    <property type="molecule type" value="Genomic_DNA"/>
</dbReference>
<evidence type="ECO:0000256" key="2">
    <source>
        <dbReference type="ARBA" id="ARBA00008387"/>
    </source>
</evidence>
<dbReference type="InterPro" id="IPR015943">
    <property type="entry name" value="WD40/YVTN_repeat-like_dom_sf"/>
</dbReference>
<dbReference type="Gene3D" id="3.40.50.410">
    <property type="entry name" value="von Willebrand factor, type A domain"/>
    <property type="match status" value="1"/>
</dbReference>
<gene>
    <name evidence="8" type="ORF">J5837_13880</name>
</gene>
<dbReference type="Proteomes" id="UP000673447">
    <property type="component" value="Unassembled WGS sequence"/>
</dbReference>
<evidence type="ECO:0000313" key="9">
    <source>
        <dbReference type="Proteomes" id="UP000673447"/>
    </source>
</evidence>
<evidence type="ECO:0000313" key="8">
    <source>
        <dbReference type="EMBL" id="MBP3985497.1"/>
    </source>
</evidence>
<keyword evidence="3" id="KW-1029">Fimbrium biogenesis</keyword>
<dbReference type="AlphaFoldDB" id="A0A940X5L2"/>
<evidence type="ECO:0000259" key="7">
    <source>
        <dbReference type="Pfam" id="PF05567"/>
    </source>
</evidence>
<name>A0A940X5L2_9GAMM</name>
<reference evidence="8" key="1">
    <citation type="journal article" date="2016" name="Int. J. Syst. Evol. Microbiol.">
        <title>Pseudoxanthomonas helianthi sp. nov., isolated from roots of Jerusalem artichoke (Helianthus tuberosus).</title>
        <authorList>
            <person name="Kittiwongwattana C."/>
            <person name="Thawai C."/>
        </authorList>
    </citation>
    <scope>NUCLEOTIDE SEQUENCE</scope>
    <source>
        <strain evidence="8">110414</strain>
    </source>
</reference>
<dbReference type="InterPro" id="IPR036465">
    <property type="entry name" value="vWFA_dom_sf"/>
</dbReference>
<dbReference type="GO" id="GO:0009289">
    <property type="term" value="C:pilus"/>
    <property type="evidence" value="ECO:0007669"/>
    <property type="project" value="UniProtKB-SubCell"/>
</dbReference>
<comment type="caution">
    <text evidence="8">The sequence shown here is derived from an EMBL/GenBank/DDBJ whole genome shotgun (WGS) entry which is preliminary data.</text>
</comment>
<reference evidence="8" key="2">
    <citation type="submission" date="2021-03" db="EMBL/GenBank/DDBJ databases">
        <authorList>
            <person name="Cao W."/>
        </authorList>
    </citation>
    <scope>NUCLEOTIDE SEQUENCE</scope>
    <source>
        <strain evidence="8">110414</strain>
    </source>
</reference>
<dbReference type="Gene3D" id="2.130.10.10">
    <property type="entry name" value="YVTN repeat-like/Quinoprotein amine dehydrogenase"/>
    <property type="match status" value="1"/>
</dbReference>
<evidence type="ECO:0000256" key="4">
    <source>
        <dbReference type="ARBA" id="ARBA00022723"/>
    </source>
</evidence>
<sequence length="899" mass="95203">MQCEFATPLLPTSPASRRSEADEMTNFAIWYSYHRSRMKVAKAGASEALSRVGEYLRIGLDTINRNTTGFPYDIPVGADGGLFRGANKSTWFDRLRSAQGDGSTPLHRALQRAGDYFSRSDAAGPWDSGTGVSQISCRQNFAILTTDGYWNSTDGFASVGDADGTAGPANTWTDASGNIRKSFTYAPGNPYQDNFVETATKSRSNTLADVAMYYWKRDLRNDLENNVPESLADEAFWQHMVTFGVSIGLRGNLDPSSDLPSIRNGTKHWPDPINGGENRDRIDDLWHASVNGRGDFLVASNSKEFTDGLLAAFAEVAKRLGSASNVTANSTSFVTNGRVYQASYLSGAWSGELAAYDASTADVKDDTPVWRASALIPTSGRNLLTWGGRGGASFPTSAQIALLDQSSRAIAPVNGTDNAAYIAGDRSKEKQNGGELRDRGTVLGDIANSSPVYVKESQTIFVGANDGMLHAFDATTGAELFAYVPGGINFTNLASLSNPRYLHQYFVDGPLMVSSRAVTPGKNYLVGALGRGGKGMYALDVTSPQTFRAADVLWELNSGANLGQVLGEPLISHLGNGTAVAIFGNGINSASGKAVLYVVDLLTGAVLNEIDTGEAGDNGLFSPRGWDENGDGSVDYVFAGDLKGHVWKFDFTGTTPSIGYGGRPMFTTASGQPVTADLALAQHPKTGQRWVFAGTGSLLSKLDLTDNTVQSMYALIDEGPDPIATSELQARTIAVVDATTGNRAFEASGTLPAGKRGWYLNLSNPSPGERVLSRPLVDGSALFFASVVPPTSNVCDAGGNGYLNAIDAFTGTSLADPFFDTNGDRKFDQNDTLDDGSGKKVATGSINPGVGMPTKPIIIRGSDESVAVVGGSGGGLADPPINPPGSAPRRVSWREILHD</sequence>
<dbReference type="GO" id="GO:0046872">
    <property type="term" value="F:metal ion binding"/>
    <property type="evidence" value="ECO:0007669"/>
    <property type="project" value="UniProtKB-KW"/>
</dbReference>
<evidence type="ECO:0000256" key="5">
    <source>
        <dbReference type="ARBA" id="ARBA00022837"/>
    </source>
</evidence>
<protein>
    <submittedName>
        <fullName evidence="8">Pilus assembly protein</fullName>
    </submittedName>
</protein>
<keyword evidence="5" id="KW-0106">Calcium</keyword>
<feature type="domain" description="PilY1 beta-propeller" evidence="7">
    <location>
        <begin position="457"/>
        <end position="720"/>
    </location>
</feature>
<evidence type="ECO:0000256" key="1">
    <source>
        <dbReference type="ARBA" id="ARBA00004561"/>
    </source>
</evidence>
<dbReference type="SUPFAM" id="SSF50998">
    <property type="entry name" value="Quinoprotein alcohol dehydrogenase-like"/>
    <property type="match status" value="1"/>
</dbReference>
<comment type="subcellular location">
    <subcellularLocation>
        <location evidence="1">Fimbrium</location>
    </subcellularLocation>
</comment>
<proteinExistence type="inferred from homology"/>
<dbReference type="InterPro" id="IPR011047">
    <property type="entry name" value="Quinoprotein_ADH-like_sf"/>
</dbReference>
<dbReference type="InterPro" id="IPR008707">
    <property type="entry name" value="B-propeller_PilY1"/>
</dbReference>